<dbReference type="InterPro" id="IPR003439">
    <property type="entry name" value="ABC_transporter-like_ATP-bd"/>
</dbReference>
<dbReference type="Pfam" id="PF00005">
    <property type="entry name" value="ABC_tran"/>
    <property type="match status" value="1"/>
</dbReference>
<name>A0ABR7RJ32_9PROT</name>
<feature type="region of interest" description="Disordered" evidence="5">
    <location>
        <begin position="269"/>
        <end position="289"/>
    </location>
</feature>
<dbReference type="InterPro" id="IPR017871">
    <property type="entry name" value="ABC_transporter-like_CS"/>
</dbReference>
<dbReference type="CDD" id="cd03257">
    <property type="entry name" value="ABC_NikE_OppD_transporters"/>
    <property type="match status" value="1"/>
</dbReference>
<dbReference type="Proteomes" id="UP000626026">
    <property type="component" value="Unassembled WGS sequence"/>
</dbReference>
<dbReference type="InterPro" id="IPR027417">
    <property type="entry name" value="P-loop_NTPase"/>
</dbReference>
<evidence type="ECO:0000256" key="4">
    <source>
        <dbReference type="ARBA" id="ARBA00022840"/>
    </source>
</evidence>
<gene>
    <name evidence="7" type="ORF">IBL26_06110</name>
</gene>
<feature type="domain" description="ABC transporter" evidence="6">
    <location>
        <begin position="5"/>
        <end position="262"/>
    </location>
</feature>
<dbReference type="InterPro" id="IPR013563">
    <property type="entry name" value="Oligopep_ABC_C"/>
</dbReference>
<keyword evidence="4 7" id="KW-0067">ATP-binding</keyword>
<dbReference type="InterPro" id="IPR003593">
    <property type="entry name" value="AAA+_ATPase"/>
</dbReference>
<reference evidence="7 8" key="1">
    <citation type="journal article" date="2013" name="Int. J. Syst. Evol. Microbiol.">
        <title>Roseomonas aerophila sp. nov., isolated from air.</title>
        <authorList>
            <person name="Kim S.J."/>
            <person name="Weon H.Y."/>
            <person name="Ahn J.H."/>
            <person name="Hong S.B."/>
            <person name="Seok S.J."/>
            <person name="Whang K.S."/>
            <person name="Kwon S.W."/>
        </authorList>
    </citation>
    <scope>NUCLEOTIDE SEQUENCE [LARGE SCALE GENOMIC DNA]</scope>
    <source>
        <strain evidence="7 8">NBRC 108923</strain>
    </source>
</reference>
<dbReference type="GO" id="GO:0005524">
    <property type="term" value="F:ATP binding"/>
    <property type="evidence" value="ECO:0007669"/>
    <property type="project" value="UniProtKB-KW"/>
</dbReference>
<evidence type="ECO:0000313" key="8">
    <source>
        <dbReference type="Proteomes" id="UP000626026"/>
    </source>
</evidence>
<dbReference type="PANTHER" id="PTHR43067:SF2">
    <property type="entry name" value="OLIGOPEPTIDE ABC TRANSPORTER, ATP-BINDING PROTEIN"/>
    <property type="match status" value="1"/>
</dbReference>
<feature type="compositionally biased region" description="Basic and acidic residues" evidence="5">
    <location>
        <begin position="269"/>
        <end position="278"/>
    </location>
</feature>
<accession>A0ABR7RJ32</accession>
<dbReference type="PANTHER" id="PTHR43067">
    <property type="entry name" value="OLIGOPEPTIDE/DIPEPTIDE ABC TRANSPORTER, ATPASE SUBUNIT"/>
    <property type="match status" value="1"/>
</dbReference>
<dbReference type="Pfam" id="PF08352">
    <property type="entry name" value="oligo_HPY"/>
    <property type="match status" value="1"/>
</dbReference>
<dbReference type="SMART" id="SM00382">
    <property type="entry name" value="AAA"/>
    <property type="match status" value="1"/>
</dbReference>
<proteinExistence type="predicted"/>
<evidence type="ECO:0000259" key="6">
    <source>
        <dbReference type="PROSITE" id="PS50893"/>
    </source>
</evidence>
<dbReference type="Gene3D" id="3.40.50.300">
    <property type="entry name" value="P-loop containing nucleotide triphosphate hydrolases"/>
    <property type="match status" value="1"/>
</dbReference>
<keyword evidence="2" id="KW-0813">Transport</keyword>
<comment type="subcellular location">
    <subcellularLocation>
        <location evidence="1">Cell inner membrane</location>
        <topology evidence="1">Peripheral membrane protein</topology>
    </subcellularLocation>
</comment>
<protein>
    <submittedName>
        <fullName evidence="7">ABC transporter ATP-binding protein</fullName>
    </submittedName>
</protein>
<dbReference type="RefSeq" id="WP_187783581.1">
    <property type="nucleotide sequence ID" value="NZ_JACTVA010000007.1"/>
</dbReference>
<evidence type="ECO:0000256" key="3">
    <source>
        <dbReference type="ARBA" id="ARBA00022741"/>
    </source>
</evidence>
<evidence type="ECO:0000313" key="7">
    <source>
        <dbReference type="EMBL" id="MBC9206403.1"/>
    </source>
</evidence>
<dbReference type="PROSITE" id="PS00211">
    <property type="entry name" value="ABC_TRANSPORTER_1"/>
    <property type="match status" value="1"/>
</dbReference>
<keyword evidence="3" id="KW-0547">Nucleotide-binding</keyword>
<evidence type="ECO:0000256" key="1">
    <source>
        <dbReference type="ARBA" id="ARBA00004417"/>
    </source>
</evidence>
<organism evidence="7 8">
    <name type="scientific">Teichococcus aerophilus</name>
    <dbReference type="NCBI Taxonomy" id="1224513"/>
    <lineage>
        <taxon>Bacteria</taxon>
        <taxon>Pseudomonadati</taxon>
        <taxon>Pseudomonadota</taxon>
        <taxon>Alphaproteobacteria</taxon>
        <taxon>Acetobacterales</taxon>
        <taxon>Roseomonadaceae</taxon>
        <taxon>Roseomonas</taxon>
    </lineage>
</organism>
<dbReference type="SUPFAM" id="SSF52540">
    <property type="entry name" value="P-loop containing nucleoside triphosphate hydrolases"/>
    <property type="match status" value="1"/>
</dbReference>
<dbReference type="PROSITE" id="PS50893">
    <property type="entry name" value="ABC_TRANSPORTER_2"/>
    <property type="match status" value="1"/>
</dbReference>
<dbReference type="NCBIfam" id="TIGR01727">
    <property type="entry name" value="oligo_HPY"/>
    <property type="match status" value="1"/>
</dbReference>
<keyword evidence="8" id="KW-1185">Reference proteome</keyword>
<evidence type="ECO:0000256" key="2">
    <source>
        <dbReference type="ARBA" id="ARBA00022448"/>
    </source>
</evidence>
<evidence type="ECO:0000256" key="5">
    <source>
        <dbReference type="SAM" id="MobiDB-lite"/>
    </source>
</evidence>
<sequence>MGPILAVEGLKAYYQMRYFGTLREVRAVDDITLEIQRDEIYGLAGESSSGKSTLIKTIARAIRPPLNVVDGAVRFDFAGQGPRDIYTLSAPELAATRWRHLSYIMQGSMNVLNPVRRIRHSFVDFAFRHMSLPMPAFLRRVEEHLGHLSLRPDVLESFPHELSGGMRQRVTIALATVCRPDFIIADEPTTALDVVVQKGVLEMIRRLQREMGSSVLFVTHDMAVHANLTDRLGIMYAGRLVEEAPTRALFRQPLHPYTAHLIRSLPRIGDDTPRHGLEGRPPNLASPPPGCRFHPRCPLAMEVCQQTTPVMQELAPGHRVACHAAAQGILP</sequence>
<dbReference type="EMBL" id="JACTVA010000007">
    <property type="protein sequence ID" value="MBC9206403.1"/>
    <property type="molecule type" value="Genomic_DNA"/>
</dbReference>
<comment type="caution">
    <text evidence="7">The sequence shown here is derived from an EMBL/GenBank/DDBJ whole genome shotgun (WGS) entry which is preliminary data.</text>
</comment>